<keyword evidence="4" id="KW-1185">Reference proteome</keyword>
<feature type="compositionally biased region" description="Polar residues" evidence="1">
    <location>
        <begin position="262"/>
        <end position="271"/>
    </location>
</feature>
<keyword evidence="2" id="KW-0812">Transmembrane</keyword>
<feature type="transmembrane region" description="Helical" evidence="2">
    <location>
        <begin position="189"/>
        <end position="209"/>
    </location>
</feature>
<reference evidence="3" key="1">
    <citation type="journal article" date="2021" name="Sci. Rep.">
        <title>Diploid genomic architecture of Nitzschia inconspicua, an elite biomass production diatom.</title>
        <authorList>
            <person name="Oliver A."/>
            <person name="Podell S."/>
            <person name="Pinowska A."/>
            <person name="Traller J.C."/>
            <person name="Smith S.R."/>
            <person name="McClure R."/>
            <person name="Beliaev A."/>
            <person name="Bohutskyi P."/>
            <person name="Hill E.A."/>
            <person name="Rabines A."/>
            <person name="Zheng H."/>
            <person name="Allen L.Z."/>
            <person name="Kuo A."/>
            <person name="Grigoriev I.V."/>
            <person name="Allen A.E."/>
            <person name="Hazlebeck D."/>
            <person name="Allen E.E."/>
        </authorList>
    </citation>
    <scope>NUCLEOTIDE SEQUENCE</scope>
    <source>
        <strain evidence="3">Hildebrandi</strain>
    </source>
</reference>
<feature type="compositionally biased region" description="Basic and acidic residues" evidence="1">
    <location>
        <begin position="230"/>
        <end position="246"/>
    </location>
</feature>
<gene>
    <name evidence="3" type="ORF">IV203_007067</name>
</gene>
<protein>
    <submittedName>
        <fullName evidence="3">Uncharacterized protein</fullName>
    </submittedName>
</protein>
<sequence length="289" mass="32246">MSSPAHNISSTVLLEEDEHTDRNFADMNGIGIPEAPAVLLENANDTLGPARVQQTQYEYNNSIYDSNNTNINSPYSQYASARVLGSEATLSSRALGATTTYAEAVPLDPWFKPQTTEFSPDTTAGRIQDNNTFIDSQQQIMVVTESEQSDEPGNRLSSHRQRMMRYRLLAAIQEDPLDRKRRRRRRRRARMVAGGVTGFVFGTFVLGPIGGVAGATAGAALARTASKIGEKRKDGRVERERDRLETEQQQEQYDGVRHGDSTTDSYNNNFPRIQEAYATSDLEERGYSR</sequence>
<evidence type="ECO:0000313" key="4">
    <source>
        <dbReference type="Proteomes" id="UP000693970"/>
    </source>
</evidence>
<accession>A0A9K3KE44</accession>
<organism evidence="3 4">
    <name type="scientific">Nitzschia inconspicua</name>
    <dbReference type="NCBI Taxonomy" id="303405"/>
    <lineage>
        <taxon>Eukaryota</taxon>
        <taxon>Sar</taxon>
        <taxon>Stramenopiles</taxon>
        <taxon>Ochrophyta</taxon>
        <taxon>Bacillariophyta</taxon>
        <taxon>Bacillariophyceae</taxon>
        <taxon>Bacillariophycidae</taxon>
        <taxon>Bacillariales</taxon>
        <taxon>Bacillariaceae</taxon>
        <taxon>Nitzschia</taxon>
    </lineage>
</organism>
<dbReference type="EMBL" id="JAGRRH010000025">
    <property type="protein sequence ID" value="KAG7341975.1"/>
    <property type="molecule type" value="Genomic_DNA"/>
</dbReference>
<evidence type="ECO:0000256" key="2">
    <source>
        <dbReference type="SAM" id="Phobius"/>
    </source>
</evidence>
<evidence type="ECO:0000313" key="3">
    <source>
        <dbReference type="EMBL" id="KAG7341975.1"/>
    </source>
</evidence>
<comment type="caution">
    <text evidence="3">The sequence shown here is derived from an EMBL/GenBank/DDBJ whole genome shotgun (WGS) entry which is preliminary data.</text>
</comment>
<dbReference type="Proteomes" id="UP000693970">
    <property type="component" value="Unassembled WGS sequence"/>
</dbReference>
<name>A0A9K3KE44_9STRA</name>
<proteinExistence type="predicted"/>
<keyword evidence="2" id="KW-1133">Transmembrane helix</keyword>
<feature type="region of interest" description="Disordered" evidence="1">
    <location>
        <begin position="230"/>
        <end position="289"/>
    </location>
</feature>
<keyword evidence="2" id="KW-0472">Membrane</keyword>
<reference evidence="3" key="2">
    <citation type="submission" date="2021-04" db="EMBL/GenBank/DDBJ databases">
        <authorList>
            <person name="Podell S."/>
        </authorList>
    </citation>
    <scope>NUCLEOTIDE SEQUENCE</scope>
    <source>
        <strain evidence="3">Hildebrandi</strain>
    </source>
</reference>
<evidence type="ECO:0000256" key="1">
    <source>
        <dbReference type="SAM" id="MobiDB-lite"/>
    </source>
</evidence>
<dbReference type="AlphaFoldDB" id="A0A9K3KE44"/>